<evidence type="ECO:0000313" key="1">
    <source>
        <dbReference type="EMBL" id="ABA52345.1"/>
    </source>
</evidence>
<proteinExistence type="predicted"/>
<dbReference type="HOGENOM" id="CLU_296247_0_0_4"/>
<gene>
    <name evidence="1" type="ordered locus">BURPS1710b_A0731</name>
</gene>
<dbReference type="EMBL" id="CP000125">
    <property type="protein sequence ID" value="ABA52345.1"/>
    <property type="molecule type" value="Genomic_DNA"/>
</dbReference>
<protein>
    <submittedName>
        <fullName evidence="1">Uncharacterized protein</fullName>
    </submittedName>
</protein>
<name>Q3JKL4_BURP1</name>
<sequence>MAETRLISSDCNAISFPLRLFHFHQERFEFRCLRVAVADGRSQGVREIAGLRQSLEAPVQRHADRLHLPAVDHERLDALGDERDRDDVPAVGRHLHLLAVRDADLLREILADLDELLRLDDRVQPRMLRPVMEVLGQAIGRRDMRELVDLAERRAIVREHAGGRVVQRARVARMQRVRGERRLERLVVLGERAFVHPGAREKACDALRVHDERAHAGLGRLVELVVGNVRARPRLAVPADQLAARIERLAVHVARRAVVQDPPVRRPRPRPVQRLADARRVRVVAPRHLVARLRPRAAEDPAAARGRAVVLQLREAGELLALLHERLRRVFRIRQIRERTAVELHRELFGRRAFRVRVRPAQVDDRVGILAAVLAVHVAHAQEDPRHDLEVALRLARRLRALPVPLQHAAGVHERAALLGEARRRQPEHLGLDLRRIDIVELAVVLPELRRLGGERIHDHEPLQLRERLGRLALGRRRRERVEALADVAVHLARVHQLDRLQQVVLLVELRQVVVAPVVLGARRVAPPRLHEAHVERAVVLPVAQLVGPQRLLRALLDVGVEILLGLHRQRHVTRQQVRHQPEVGQPLDVRVPAQRVHPAARDADVAEQQLHHRARADHLRADRVVRPAERVQHRAGAAGHGRRREHLAYLQELVLRRAADLLDHLRRVARVVLLEQVVHAARVRERFVDLHEAVVAALVIPRRLVRVRVLVRVVAGIDAVVEREILANDEREIRVMLDVLVLDLVVRQQVMDHPAEERDVRAGANRRVIIGDRCGAREARIDDDEARVAMRLRFGDPLETARMGLGGIAAHHENNVRVLDVDPMVRHRATAKRRGKTCHRRAMSDTSLVVEREHPHAAHGLVRQIADLVAARRGGQHARREPAVDLHAVVRRLDEVRVAVRLHQLRDPLERVAPRDRLPLVGAGRAVFGLREAARAMDEVDEARALRAQRAAVDRVIGVALDVDDARRGVLRAVAEAVHQDPAADRAVRAGVAGFDSARQLVLADLGERFGRREAHQG</sequence>
<dbReference type="AlphaFoldDB" id="Q3JKL4"/>
<dbReference type="EnsemblBacteria" id="ABA52345">
    <property type="protein sequence ID" value="ABA52345"/>
    <property type="gene ID" value="BURPS1710b_A0731"/>
</dbReference>
<dbReference type="Proteomes" id="UP000002700">
    <property type="component" value="Chromosome II"/>
</dbReference>
<organism evidence="1 2">
    <name type="scientific">Burkholderia pseudomallei (strain 1710b)</name>
    <dbReference type="NCBI Taxonomy" id="320372"/>
    <lineage>
        <taxon>Bacteria</taxon>
        <taxon>Pseudomonadati</taxon>
        <taxon>Pseudomonadota</taxon>
        <taxon>Betaproteobacteria</taxon>
        <taxon>Burkholderiales</taxon>
        <taxon>Burkholderiaceae</taxon>
        <taxon>Burkholderia</taxon>
        <taxon>pseudomallei group</taxon>
    </lineage>
</organism>
<reference evidence="1 2" key="1">
    <citation type="submission" date="2005-09" db="EMBL/GenBank/DDBJ databases">
        <authorList>
            <person name="Woods D.E."/>
            <person name="Nierman W.C."/>
        </authorList>
    </citation>
    <scope>NUCLEOTIDE SEQUENCE [LARGE SCALE GENOMIC DNA]</scope>
    <source>
        <strain evidence="1 2">1710b</strain>
    </source>
</reference>
<evidence type="ECO:0000313" key="2">
    <source>
        <dbReference type="Proteomes" id="UP000002700"/>
    </source>
</evidence>
<dbReference type="KEGG" id="bpm:BURPS1710b_A0731"/>
<accession>Q3JKL4</accession>